<feature type="compositionally biased region" description="Low complexity" evidence="1">
    <location>
        <begin position="970"/>
        <end position="988"/>
    </location>
</feature>
<dbReference type="GeneID" id="25336295"/>
<feature type="region of interest" description="Disordered" evidence="1">
    <location>
        <begin position="39"/>
        <end position="91"/>
    </location>
</feature>
<sequence length="1120" mass="120989">MHKGSCLEPSAPASIEATRSYCLTREFLGDEAAGLGAAKRARKGFRPGGVPPGDGDATKRLRGPVEDSFASTSASAEKDASDSSGRAANGEEDRWRLLEQLSQAIPTAGALLPDGPPQPSQYEEAPQSAASEVLDWEACNRALDRLVRASKPQSNLAVEWDSGSTNHSRDLGLFELPIETNTDFHEASNSHMHDHTEHLESLMGHPTESLLVAKGELGPKRTTSNAADPMKERQRRELQHKRTLDLASQIVSRFRGARRPGVLQLLHRFFSCSSRQVRDPQELEKLVGACCYIIARQQGDDMTLNDVTAQLERRQGSKGRQRCRCISRWVVKVCGKLQLRCLPRHGDAEALASNALRRICSHLKLLLTQQEQQELLLLQSLKEAYRQCLQQEAAAEPVDDNSQQQQKDAALAELDDEDLLGLLLLQQQEEAAANPVASVESGLGSPERDIPDVDAFLKQFDSDCSAKKSQIEDEAWAQPPTTESVVSLGPDGSLQLSVPPGRRAGNASSRLGEWDSLVPSDASLLGGEATDPAALDAQMQQHECVLRLLRLLPSAQRIKLDHSIWLQKQRKLALQQLREQSTLVIKCVGLLQQLTNVAFAAAAKRGCLPAPPAVPDTASRDDIEALEASQTEAKATEAQLGMPAEGEDPLDEHWRACGRCDAISTAAHFVIVFECLQVPVFQRVVLEALEVDRRSVYNRRREQLHLALSIFRRLPGAGDVTIKTLGKLLVSAVSDQETTNKLLRIAETVPLRTPAGEGLDSPSEERPTDGCPVSGHLSSQTLSRISAEELCSRGSGSGNQREQSPATLPSPSAPSRSSGSLGGSLNTKDLCDAATASSTAAAAALRELEDGDPMLSETPMARVVSLQYERTQQRWVCKWREGLGTGGRWHRRCFSVVKYGEDGAHTLAAAVAKKLRDRRNQEVNGLKSGSTPAPDISPPAADVTLNGGSSKRGLKGAMPSETPTPNSRLAGSACRARNRRSATTARVAGADAGGPTPHDAESSYPFSHIGESKRESVLANISADPNLSTVVASAAYSDEMERLAQLLRKARSNPLLAKWLDERAPPPGAAALRAAAESIVPYLSLQAEADKAPAGAPVSFRQQQHALHRRGRVTGAREGM</sequence>
<feature type="region of interest" description="Disordered" evidence="1">
    <location>
        <begin position="470"/>
        <end position="514"/>
    </location>
</feature>
<reference evidence="2" key="2">
    <citation type="submission" date="2013-10" db="EMBL/GenBank/DDBJ databases">
        <authorList>
            <person name="Aslett M."/>
        </authorList>
    </citation>
    <scope>NUCLEOTIDE SEQUENCE [LARGE SCALE GENOMIC DNA]</scope>
    <source>
        <strain evidence="2">Weybridge</strain>
    </source>
</reference>
<feature type="region of interest" description="Disordered" evidence="1">
    <location>
        <begin position="1096"/>
        <end position="1120"/>
    </location>
</feature>
<dbReference type="OrthoDB" id="346215at2759"/>
<dbReference type="Gene3D" id="1.20.5.2050">
    <property type="match status" value="1"/>
</dbReference>
<accession>U6MD45</accession>
<keyword evidence="3" id="KW-1185">Reference proteome</keyword>
<evidence type="ECO:0000256" key="1">
    <source>
        <dbReference type="SAM" id="MobiDB-lite"/>
    </source>
</evidence>
<feature type="compositionally biased region" description="Low complexity" evidence="1">
    <location>
        <begin position="804"/>
        <end position="825"/>
    </location>
</feature>
<gene>
    <name evidence="2" type="ORF">EMWEY_00023090</name>
</gene>
<organism evidence="2 3">
    <name type="scientific">Eimeria maxima</name>
    <name type="common">Coccidian parasite</name>
    <dbReference type="NCBI Taxonomy" id="5804"/>
    <lineage>
        <taxon>Eukaryota</taxon>
        <taxon>Sar</taxon>
        <taxon>Alveolata</taxon>
        <taxon>Apicomplexa</taxon>
        <taxon>Conoidasida</taxon>
        <taxon>Coccidia</taxon>
        <taxon>Eucoccidiorida</taxon>
        <taxon>Eimeriorina</taxon>
        <taxon>Eimeriidae</taxon>
        <taxon>Eimeria</taxon>
    </lineage>
</organism>
<dbReference type="RefSeq" id="XP_013336208.1">
    <property type="nucleotide sequence ID" value="XM_013480754.1"/>
</dbReference>
<feature type="compositionally biased region" description="Basic and acidic residues" evidence="1">
    <location>
        <begin position="56"/>
        <end position="65"/>
    </location>
</feature>
<dbReference type="AlphaFoldDB" id="U6MD45"/>
<feature type="region of interest" description="Disordered" evidence="1">
    <location>
        <begin position="753"/>
        <end position="826"/>
    </location>
</feature>
<feature type="region of interest" description="Disordered" evidence="1">
    <location>
        <begin position="921"/>
        <end position="1004"/>
    </location>
</feature>
<reference evidence="2" key="1">
    <citation type="submission" date="2013-10" db="EMBL/GenBank/DDBJ databases">
        <title>Genomic analysis of the causative agents of coccidiosis in chickens.</title>
        <authorList>
            <person name="Reid A.J."/>
            <person name="Blake D."/>
            <person name="Billington K."/>
            <person name="Browne H."/>
            <person name="Dunn M."/>
            <person name="Hung S."/>
            <person name="Kawahara F."/>
            <person name="Miranda-Saavedra D."/>
            <person name="Mourier T."/>
            <person name="Nagra H."/>
            <person name="Otto T.D."/>
            <person name="Rawlings N."/>
            <person name="Sanchez A."/>
            <person name="Sanders M."/>
            <person name="Subramaniam C."/>
            <person name="Tay Y."/>
            <person name="Dear P."/>
            <person name="Doerig C."/>
            <person name="Gruber A."/>
            <person name="Parkinson J."/>
            <person name="Shirley M."/>
            <person name="Wan K.L."/>
            <person name="Berriman M."/>
            <person name="Tomley F."/>
            <person name="Pain A."/>
        </authorList>
    </citation>
    <scope>NUCLEOTIDE SEQUENCE [LARGE SCALE GENOMIC DNA]</scope>
    <source>
        <strain evidence="2">Weybridge</strain>
    </source>
</reference>
<protein>
    <recommendedName>
        <fullName evidence="4">AP2/ERF domain-containing protein</fullName>
    </recommendedName>
</protein>
<dbReference type="VEuPathDB" id="ToxoDB:EMWEY_00023090"/>
<evidence type="ECO:0000313" key="2">
    <source>
        <dbReference type="EMBL" id="CDJ59560.1"/>
    </source>
</evidence>
<proteinExistence type="predicted"/>
<dbReference type="OMA" id="AYSDEME"/>
<evidence type="ECO:0008006" key="4">
    <source>
        <dbReference type="Google" id="ProtNLM"/>
    </source>
</evidence>
<evidence type="ECO:0000313" key="3">
    <source>
        <dbReference type="Proteomes" id="UP000030763"/>
    </source>
</evidence>
<dbReference type="Proteomes" id="UP000030763">
    <property type="component" value="Unassembled WGS sequence"/>
</dbReference>
<dbReference type="EMBL" id="HG720548">
    <property type="protein sequence ID" value="CDJ59560.1"/>
    <property type="molecule type" value="Genomic_DNA"/>
</dbReference>
<name>U6MD45_EIMMA</name>